<proteinExistence type="predicted"/>
<name>A0A381NPY3_9ZZZZ</name>
<comment type="subcellular location">
    <subcellularLocation>
        <location evidence="1">Membrane</location>
        <topology evidence="1">Multi-pass membrane protein</topology>
    </subcellularLocation>
</comment>
<dbReference type="PANTHER" id="PTHR30474:SF2">
    <property type="entry name" value="PEPTIDOGLYCAN GLYCOSYLTRANSFERASE FTSW-RELATED"/>
    <property type="match status" value="1"/>
</dbReference>
<evidence type="ECO:0000256" key="4">
    <source>
        <dbReference type="ARBA" id="ARBA00022692"/>
    </source>
</evidence>
<dbReference type="GO" id="GO:0008955">
    <property type="term" value="F:peptidoglycan glycosyltransferase activity"/>
    <property type="evidence" value="ECO:0007669"/>
    <property type="project" value="UniProtKB-EC"/>
</dbReference>
<keyword evidence="7 12" id="KW-1133">Transmembrane helix</keyword>
<feature type="transmembrane region" description="Helical" evidence="12">
    <location>
        <begin position="97"/>
        <end position="118"/>
    </location>
</feature>
<protein>
    <recommendedName>
        <fullName evidence="10">peptidoglycan glycosyltransferase</fullName>
        <ecNumber evidence="10">2.4.99.28</ecNumber>
    </recommendedName>
    <alternativeName>
        <fullName evidence="9">Peptidoglycan polymerase</fullName>
    </alternativeName>
</protein>
<evidence type="ECO:0000256" key="3">
    <source>
        <dbReference type="ARBA" id="ARBA00022679"/>
    </source>
</evidence>
<feature type="transmembrane region" description="Helical" evidence="12">
    <location>
        <begin position="291"/>
        <end position="311"/>
    </location>
</feature>
<comment type="catalytic activity">
    <reaction evidence="11">
        <text>[GlcNAc-(1-&gt;4)-Mur2Ac(oyl-L-Ala-gamma-D-Glu-L-Lys-D-Ala-D-Ala)](n)-di-trans,octa-cis-undecaprenyl diphosphate + beta-D-GlcNAc-(1-&gt;4)-Mur2Ac(oyl-L-Ala-gamma-D-Glu-L-Lys-D-Ala-D-Ala)-di-trans,octa-cis-undecaprenyl diphosphate = [GlcNAc-(1-&gt;4)-Mur2Ac(oyl-L-Ala-gamma-D-Glu-L-Lys-D-Ala-D-Ala)](n+1)-di-trans,octa-cis-undecaprenyl diphosphate + di-trans,octa-cis-undecaprenyl diphosphate + H(+)</text>
        <dbReference type="Rhea" id="RHEA:23708"/>
        <dbReference type="Rhea" id="RHEA-COMP:9602"/>
        <dbReference type="Rhea" id="RHEA-COMP:9603"/>
        <dbReference type="ChEBI" id="CHEBI:15378"/>
        <dbReference type="ChEBI" id="CHEBI:58405"/>
        <dbReference type="ChEBI" id="CHEBI:60033"/>
        <dbReference type="ChEBI" id="CHEBI:78435"/>
        <dbReference type="EC" id="2.4.99.28"/>
    </reaction>
</comment>
<evidence type="ECO:0000256" key="5">
    <source>
        <dbReference type="ARBA" id="ARBA00022960"/>
    </source>
</evidence>
<dbReference type="InterPro" id="IPR001182">
    <property type="entry name" value="FtsW/RodA"/>
</dbReference>
<organism evidence="13">
    <name type="scientific">marine metagenome</name>
    <dbReference type="NCBI Taxonomy" id="408172"/>
    <lineage>
        <taxon>unclassified sequences</taxon>
        <taxon>metagenomes</taxon>
        <taxon>ecological metagenomes</taxon>
    </lineage>
</organism>
<evidence type="ECO:0000256" key="12">
    <source>
        <dbReference type="SAM" id="Phobius"/>
    </source>
</evidence>
<dbReference type="GO" id="GO:0015648">
    <property type="term" value="F:lipid-linked peptidoglycan transporter activity"/>
    <property type="evidence" value="ECO:0007669"/>
    <property type="project" value="TreeGrafter"/>
</dbReference>
<dbReference type="GO" id="GO:0032153">
    <property type="term" value="C:cell division site"/>
    <property type="evidence" value="ECO:0007669"/>
    <property type="project" value="TreeGrafter"/>
</dbReference>
<evidence type="ECO:0000256" key="7">
    <source>
        <dbReference type="ARBA" id="ARBA00022989"/>
    </source>
</evidence>
<dbReference type="GO" id="GO:0005886">
    <property type="term" value="C:plasma membrane"/>
    <property type="evidence" value="ECO:0007669"/>
    <property type="project" value="TreeGrafter"/>
</dbReference>
<keyword evidence="6" id="KW-0573">Peptidoglycan synthesis</keyword>
<dbReference type="AlphaFoldDB" id="A0A381NPY3"/>
<feature type="transmembrane region" description="Helical" evidence="12">
    <location>
        <begin position="39"/>
        <end position="56"/>
    </location>
</feature>
<dbReference type="EC" id="2.4.99.28" evidence="10"/>
<feature type="transmembrane region" description="Helical" evidence="12">
    <location>
        <begin position="178"/>
        <end position="195"/>
    </location>
</feature>
<keyword evidence="5" id="KW-0133">Cell shape</keyword>
<evidence type="ECO:0000256" key="9">
    <source>
        <dbReference type="ARBA" id="ARBA00032370"/>
    </source>
</evidence>
<feature type="transmembrane region" description="Helical" evidence="12">
    <location>
        <begin position="331"/>
        <end position="350"/>
    </location>
</feature>
<dbReference type="Pfam" id="PF01098">
    <property type="entry name" value="FTSW_RODA_SPOVE"/>
    <property type="match status" value="1"/>
</dbReference>
<evidence type="ECO:0000256" key="10">
    <source>
        <dbReference type="ARBA" id="ARBA00044770"/>
    </source>
</evidence>
<reference evidence="13" key="1">
    <citation type="submission" date="2018-05" db="EMBL/GenBank/DDBJ databases">
        <authorList>
            <person name="Lanie J.A."/>
            <person name="Ng W.-L."/>
            <person name="Kazmierczak K.M."/>
            <person name="Andrzejewski T.M."/>
            <person name="Davidsen T.M."/>
            <person name="Wayne K.J."/>
            <person name="Tettelin H."/>
            <person name="Glass J.I."/>
            <person name="Rusch D."/>
            <person name="Podicherti R."/>
            <person name="Tsui H.-C.T."/>
            <person name="Winkler M.E."/>
        </authorList>
    </citation>
    <scope>NUCLEOTIDE SEQUENCE</scope>
</reference>
<keyword evidence="3" id="KW-0808">Transferase</keyword>
<keyword evidence="8 12" id="KW-0472">Membrane</keyword>
<evidence type="ECO:0000256" key="1">
    <source>
        <dbReference type="ARBA" id="ARBA00004141"/>
    </source>
</evidence>
<gene>
    <name evidence="13" type="ORF">METZ01_LOCUS8772</name>
</gene>
<dbReference type="GO" id="GO:0051301">
    <property type="term" value="P:cell division"/>
    <property type="evidence" value="ECO:0007669"/>
    <property type="project" value="InterPro"/>
</dbReference>
<feature type="transmembrane region" description="Helical" evidence="12">
    <location>
        <begin position="130"/>
        <end position="148"/>
    </location>
</feature>
<keyword evidence="2" id="KW-0328">Glycosyltransferase</keyword>
<evidence type="ECO:0000256" key="8">
    <source>
        <dbReference type="ARBA" id="ARBA00023136"/>
    </source>
</evidence>
<keyword evidence="4 12" id="KW-0812">Transmembrane</keyword>
<dbReference type="GO" id="GO:0008360">
    <property type="term" value="P:regulation of cell shape"/>
    <property type="evidence" value="ECO:0007669"/>
    <property type="project" value="UniProtKB-KW"/>
</dbReference>
<evidence type="ECO:0000313" key="13">
    <source>
        <dbReference type="EMBL" id="SUZ55918.1"/>
    </source>
</evidence>
<dbReference type="PANTHER" id="PTHR30474">
    <property type="entry name" value="CELL CYCLE PROTEIN"/>
    <property type="match status" value="1"/>
</dbReference>
<evidence type="ECO:0000256" key="2">
    <source>
        <dbReference type="ARBA" id="ARBA00022676"/>
    </source>
</evidence>
<feature type="transmembrane region" description="Helical" evidence="12">
    <location>
        <begin position="68"/>
        <end position="85"/>
    </location>
</feature>
<dbReference type="GO" id="GO:0009252">
    <property type="term" value="P:peptidoglycan biosynthetic process"/>
    <property type="evidence" value="ECO:0007669"/>
    <property type="project" value="UniProtKB-KW"/>
</dbReference>
<feature type="transmembrane region" description="Helical" evidence="12">
    <location>
        <begin position="254"/>
        <end position="279"/>
    </location>
</feature>
<dbReference type="EMBL" id="UINC01000468">
    <property type="protein sequence ID" value="SUZ55918.1"/>
    <property type="molecule type" value="Genomic_DNA"/>
</dbReference>
<accession>A0A381NPY3</accession>
<evidence type="ECO:0000256" key="11">
    <source>
        <dbReference type="ARBA" id="ARBA00049902"/>
    </source>
</evidence>
<sequence length="369" mass="40118">MAAVVLLCIVGTVMLFSASNSISLDQTQRVTATVYLQAHLKRLLVGITMMFAIMMIDYRNLKIAAKYLLIGSIALLLITKLSYLLQGNSSPARWLYLGSYSIQTSDIARLAMIIFLAAYVDHYRDQIKDFYYGFAPPIGIIAVVMVLIVIQPDFSTAAMIGLIGFMILFVGGARISHLLATGAASLLVLTPIMLMKPYRLQRILTYFYGESAGVEESYQIKQSLISLGNGGFIGLGLGNSLGKNLFLPTPHTDFIFAIIGEELGLIGTVFILSIFLFIFQRGIKIAKESMDTFGILLAIGISFNFILYGFINAAVVTGVVPTTGLSMPLISYGGSGLVINLIGIGILLNISQAKRSLIHKSGWNPRVYG</sequence>
<evidence type="ECO:0000256" key="6">
    <source>
        <dbReference type="ARBA" id="ARBA00022984"/>
    </source>
</evidence>